<dbReference type="GO" id="GO:0020037">
    <property type="term" value="F:heme binding"/>
    <property type="evidence" value="ECO:0007669"/>
    <property type="project" value="InterPro"/>
</dbReference>
<dbReference type="Gene3D" id="2.140.10.10">
    <property type="entry name" value="Quinoprotein alcohol dehydrogenase-like superfamily"/>
    <property type="match status" value="2"/>
</dbReference>
<dbReference type="PROSITE" id="PS51257">
    <property type="entry name" value="PROKAR_LIPOPROTEIN"/>
    <property type="match status" value="1"/>
</dbReference>
<comment type="caution">
    <text evidence="10">The sequence shown here is derived from an EMBL/GenBank/DDBJ whole genome shotgun (WGS) entry which is preliminary data.</text>
</comment>
<dbReference type="InterPro" id="IPR011047">
    <property type="entry name" value="Quinoprotein_ADH-like_sf"/>
</dbReference>
<evidence type="ECO:0000256" key="1">
    <source>
        <dbReference type="ARBA" id="ARBA00001931"/>
    </source>
</evidence>
<organism evidence="10 11">
    <name type="scientific">Membranihabitans marinus</name>
    <dbReference type="NCBI Taxonomy" id="1227546"/>
    <lineage>
        <taxon>Bacteria</taxon>
        <taxon>Pseudomonadati</taxon>
        <taxon>Bacteroidota</taxon>
        <taxon>Saprospiria</taxon>
        <taxon>Saprospirales</taxon>
        <taxon>Saprospiraceae</taxon>
        <taxon>Membranihabitans</taxon>
    </lineage>
</organism>
<reference evidence="10" key="1">
    <citation type="submission" date="2021-06" db="EMBL/GenBank/DDBJ databases">
        <title>44 bacteria genomes isolated from Dapeng, Shenzhen.</title>
        <authorList>
            <person name="Zheng W."/>
            <person name="Yu S."/>
            <person name="Huang Y."/>
        </authorList>
    </citation>
    <scope>NUCLEOTIDE SEQUENCE</scope>
    <source>
        <strain evidence="10">DP5N28-2</strain>
    </source>
</reference>
<dbReference type="Pfam" id="PF00034">
    <property type="entry name" value="Cytochrom_C"/>
    <property type="match status" value="1"/>
</dbReference>
<keyword evidence="6" id="KW-0560">Oxidoreductase</keyword>
<dbReference type="InterPro" id="IPR017511">
    <property type="entry name" value="PQQ_mDH"/>
</dbReference>
<evidence type="ECO:0000313" key="10">
    <source>
        <dbReference type="EMBL" id="MBY5958912.1"/>
    </source>
</evidence>
<dbReference type="RefSeq" id="WP_222580446.1">
    <property type="nucleotide sequence ID" value="NZ_JAHVHU010000010.1"/>
</dbReference>
<dbReference type="AlphaFoldDB" id="A0A953HNL3"/>
<evidence type="ECO:0000256" key="3">
    <source>
        <dbReference type="ARBA" id="ARBA00022617"/>
    </source>
</evidence>
<dbReference type="Proteomes" id="UP000753961">
    <property type="component" value="Unassembled WGS sequence"/>
</dbReference>
<name>A0A953HNL3_9BACT</name>
<dbReference type="PROSITE" id="PS51007">
    <property type="entry name" value="CYTC"/>
    <property type="match status" value="1"/>
</dbReference>
<keyword evidence="11" id="KW-1185">Reference proteome</keyword>
<dbReference type="InterPro" id="IPR036909">
    <property type="entry name" value="Cyt_c-like_dom_sf"/>
</dbReference>
<dbReference type="CDD" id="cd10280">
    <property type="entry name" value="PQQ_mGDH"/>
    <property type="match status" value="1"/>
</dbReference>
<evidence type="ECO:0000256" key="6">
    <source>
        <dbReference type="ARBA" id="ARBA00023002"/>
    </source>
</evidence>
<dbReference type="InterPro" id="IPR009056">
    <property type="entry name" value="Cyt_c-like_dom"/>
</dbReference>
<proteinExistence type="inferred from homology"/>
<comment type="similarity">
    <text evidence="2">Belongs to the bacterial PQQ dehydrogenase family.</text>
</comment>
<dbReference type="GO" id="GO:0048038">
    <property type="term" value="F:quinone binding"/>
    <property type="evidence" value="ECO:0007669"/>
    <property type="project" value="InterPro"/>
</dbReference>
<keyword evidence="3 8" id="KW-0349">Heme</keyword>
<evidence type="ECO:0000256" key="2">
    <source>
        <dbReference type="ARBA" id="ARBA00008156"/>
    </source>
</evidence>
<comment type="cofactor">
    <cofactor evidence="1">
        <name>pyrroloquinoline quinone</name>
        <dbReference type="ChEBI" id="CHEBI:58442"/>
    </cofactor>
</comment>
<dbReference type="GO" id="GO:0008876">
    <property type="term" value="F:quinoprotein glucose dehydrogenase activity"/>
    <property type="evidence" value="ECO:0007669"/>
    <property type="project" value="TreeGrafter"/>
</dbReference>
<feature type="domain" description="Cytochrome c" evidence="9">
    <location>
        <begin position="464"/>
        <end position="541"/>
    </location>
</feature>
<dbReference type="EMBL" id="JAHVHU010000010">
    <property type="protein sequence ID" value="MBY5958912.1"/>
    <property type="molecule type" value="Genomic_DNA"/>
</dbReference>
<dbReference type="SUPFAM" id="SSF46626">
    <property type="entry name" value="Cytochrome c"/>
    <property type="match status" value="1"/>
</dbReference>
<gene>
    <name evidence="10" type="ORF">KUV50_12240</name>
</gene>
<dbReference type="PANTHER" id="PTHR32303">
    <property type="entry name" value="QUINOPROTEIN ALCOHOL DEHYDROGENASE (CYTOCHROME C)"/>
    <property type="match status" value="1"/>
</dbReference>
<protein>
    <submittedName>
        <fullName evidence="10">PQQ-binding-like beta-propeller repeat protein</fullName>
    </submittedName>
</protein>
<keyword evidence="4 8" id="KW-0479">Metal-binding</keyword>
<dbReference type="InterPro" id="IPR018391">
    <property type="entry name" value="PQQ_b-propeller_rpt"/>
</dbReference>
<keyword evidence="7 8" id="KW-0408">Iron</keyword>
<dbReference type="GO" id="GO:0016020">
    <property type="term" value="C:membrane"/>
    <property type="evidence" value="ECO:0007669"/>
    <property type="project" value="InterPro"/>
</dbReference>
<accession>A0A953HNL3</accession>
<evidence type="ECO:0000256" key="7">
    <source>
        <dbReference type="ARBA" id="ARBA00023004"/>
    </source>
</evidence>
<dbReference type="Pfam" id="PF01011">
    <property type="entry name" value="PQQ"/>
    <property type="match status" value="2"/>
</dbReference>
<keyword evidence="5" id="KW-0732">Signal</keyword>
<dbReference type="SMART" id="SM00564">
    <property type="entry name" value="PQQ"/>
    <property type="match status" value="4"/>
</dbReference>
<dbReference type="InterPro" id="IPR002372">
    <property type="entry name" value="PQQ_rpt_dom"/>
</dbReference>
<sequence>MKPSLHLLFVALLLVSCEHDENKRLHDWPEYLGGGDRNIYSPLDQIDTLSVHQLEPAWTYHSGDSGEMECNPLIIEGVLYGLTATKEVMALDGATGNELWRFVPSEDKKILRNRGVAYWNSGDDQRIFTTYREWLYALDAETGEPIPGFGNEGRVSLKSGLDGDVSDKYVVSRTPGTIYKNVIIMPLALSESAGSAPGYIQAFDVVTGELMWKFRTIPFPGEFGHETWPESAYENHIVGGANSWAGMAIDRERGIVYAPTGSAAPDFFGGNRAGKNLFANTLLALDAETGKRIWHYQFVHHDLWDRDLPAPPALSTVIHQGEKVDVVTQTTKTGHLYVFDRATGESLYPIEEIEVPASVIPEESAWPVQRLPAWPEPFSRQTLTEHDINPNSPDRDSLLKVFQAAHKGAFVPLSETPTILFPGCDGGAEWGGTAVDPEGTLYVNSNEMAWIFTLSPSERKEAAERIDLGQKLYKTHCAACHQSDLSGLPQSGYPSLQGIHERMSALEIQSIVKSGQGRMVGFPQLKGREIAAIINFLSGEKSELVENVVPDNLHVPWQFDGYKKFLDSEGNPGIAPPWGTLTAIDIGTGQHRWQQVLGDLPAYENQSIDEPTGTENYGGPLVTAGGVLFIAATKDNRFRAFHKENGELLWEATLPASGFATPSTYMIDGIQYVVIACGGSKLETASGDAYVAFALPDGS</sequence>
<evidence type="ECO:0000256" key="8">
    <source>
        <dbReference type="PROSITE-ProRule" id="PRU00433"/>
    </source>
</evidence>
<dbReference type="GO" id="GO:0046872">
    <property type="term" value="F:metal ion binding"/>
    <property type="evidence" value="ECO:0007669"/>
    <property type="project" value="UniProtKB-KW"/>
</dbReference>
<evidence type="ECO:0000259" key="9">
    <source>
        <dbReference type="PROSITE" id="PS51007"/>
    </source>
</evidence>
<dbReference type="SUPFAM" id="SSF50998">
    <property type="entry name" value="Quinoprotein alcohol dehydrogenase-like"/>
    <property type="match status" value="1"/>
</dbReference>
<evidence type="ECO:0000256" key="4">
    <source>
        <dbReference type="ARBA" id="ARBA00022723"/>
    </source>
</evidence>
<dbReference type="GO" id="GO:0009055">
    <property type="term" value="F:electron transfer activity"/>
    <property type="evidence" value="ECO:0007669"/>
    <property type="project" value="InterPro"/>
</dbReference>
<dbReference type="PANTHER" id="PTHR32303:SF4">
    <property type="entry name" value="QUINOPROTEIN GLUCOSE DEHYDROGENASE"/>
    <property type="match status" value="1"/>
</dbReference>
<evidence type="ECO:0000256" key="5">
    <source>
        <dbReference type="ARBA" id="ARBA00022729"/>
    </source>
</evidence>
<evidence type="ECO:0000313" key="11">
    <source>
        <dbReference type="Proteomes" id="UP000753961"/>
    </source>
</evidence>